<dbReference type="Gene3D" id="3.40.50.150">
    <property type="entry name" value="Vaccinia Virus protein VP39"/>
    <property type="match status" value="1"/>
</dbReference>
<dbReference type="PRINTS" id="PR00507">
    <property type="entry name" value="N12N6MTFRASE"/>
</dbReference>
<dbReference type="SUPFAM" id="SSF53335">
    <property type="entry name" value="S-adenosyl-L-methionine-dependent methyltransferases"/>
    <property type="match status" value="1"/>
</dbReference>
<dbReference type="EC" id="2.1.1.72" evidence="1"/>
<dbReference type="InterPro" id="IPR011639">
    <property type="entry name" value="MethylTrfase_TaqI-like_dom"/>
</dbReference>
<dbReference type="Proteomes" id="UP001617213">
    <property type="component" value="Unassembled WGS sequence"/>
</dbReference>
<dbReference type="InterPro" id="IPR029063">
    <property type="entry name" value="SAM-dependent_MTases_sf"/>
</dbReference>
<keyword evidence="8" id="KW-1185">Reference proteome</keyword>
<sequence length="1286" mass="145815">MAFDQSTRGRLQKLVNTCRSLLSDEFSIQLQQTYGLDPKTGEVTSMARLTHLDDRQRHTAEVLRQTLAHYLGADTDDTDHRIAVLDRMVREQAFTVLNRLAALLMMEARGQLIESVSKGYQSRGYQLYSKIAGTALGETGQTYRVYLFSLFDELAQELPALFDRYAANGLLFPRETALRALLDEVNHFEIEQLWAEDETIGWIYQYFNSKEERRGMRDASEMPRDSRELAVRNQFFTPRYVVEFLVDNTLGRLWFNATGGQTDLRDLCQYLLAKPDEQPPAAIKLRDPRTLKLLDPACGSMHFGLYAFDLFLEIYREAWAWEQQHGPGSLDVSTKPQAALKPLSQTYEDEAAFARDVPRLIIENNIYGVDIDPRAAQIATLALWLRAQRAWHNKKVIAKDRPRISHGHVVAAVAPPAERELRQQFAVNLDQHDAELFEKTLQLLKGLPEMGVLLQVERELPNLIRQVYVGKGTGLFAEQEQESWERAEARLRVALTAFAEAAKSTFQDRLFAQDALQGLLLVDLSRERFDVIVMNPPFGEAAQSTFTYIKDTYQDWANNILCCFIARAFQMLMAGGFIGAIFDRTVTVKSSYENFRRKNLIPYLSSFLDTGWGVLDANVETACACLASEEQSNAVFLDVRQSDDKQSSTLHAVNAWAGKELEHAGDGASTSLDPETLCHLPNAVVGYDFDRFAIDLFDRMQSFEQAGMQARQGHALVSDIHFRTFWEVDAEKSGKPSGHALLYNGSEYSLYVSPDRDVVIKGYDTDFLKSHPSCVLRNPSFQFLPGIGYGKRGEVLDAHLLESERIFTTEGQAIHLEDTEDVYVGLAYLNSPIYQYLINLYCGQHKYSGYLNLLPQLVLTAEHRKIVVEYVSKIIDIKNKWLSCDETTIGYKGFIVSRFSQSCSIGSIFDLIKSEYLSDRKLLQGLEESIGDILTDSAGLNALEKKKLIDWTERTRPIDPLWPGLDRDNLLELKDSFLASSLISEVVGVLFGRWKTSTSTSASDAGESSIAFQAPVTFSGQFGSFVQWKPRKIFVDDSSAASDLEACFRTVLVSLFGNAAGDIESTLINRMQIQSLRSYFSESGGFFSDHFRRYTKSRREAPIYWPLSTASGSYTLWIYYPSLNNQSLFTAVNDFLDGPNGKLTQVRRECAELRMKGSSRSRDEEKQYETLQTFEQELTELRDTLLKIAPTYQPNHDDGVKITAAPLWQLFRHKPWQKVLKDTWTKLEKGDSDWAHLAMAYWPDRVRKKCKNDKSLAIAHGLEDLYVEPEVVSKKTRGKKKAGADE</sequence>
<dbReference type="GO" id="GO:0032259">
    <property type="term" value="P:methylation"/>
    <property type="evidence" value="ECO:0007669"/>
    <property type="project" value="UniProtKB-KW"/>
</dbReference>
<accession>A0ABW8E9N9</accession>
<evidence type="ECO:0000256" key="3">
    <source>
        <dbReference type="ARBA" id="ARBA00022679"/>
    </source>
</evidence>
<keyword evidence="2 7" id="KW-0489">Methyltransferase</keyword>
<feature type="domain" description="Type II methyltransferase M.TaqI-like" evidence="6">
    <location>
        <begin position="364"/>
        <end position="598"/>
    </location>
</feature>
<comment type="caution">
    <text evidence="7">The sequence shown here is derived from an EMBL/GenBank/DDBJ whole genome shotgun (WGS) entry which is preliminary data.</text>
</comment>
<evidence type="ECO:0000313" key="8">
    <source>
        <dbReference type="Proteomes" id="UP001617213"/>
    </source>
</evidence>
<gene>
    <name evidence="7" type="primary">pglX</name>
    <name evidence="7" type="ORF">ACIOWJ_26070</name>
</gene>
<dbReference type="RefSeq" id="WP_401384177.1">
    <property type="nucleotide sequence ID" value="NZ_JBIUWZ010000059.1"/>
</dbReference>
<dbReference type="PANTHER" id="PTHR33841">
    <property type="entry name" value="DNA METHYLTRANSFERASE YEEA-RELATED"/>
    <property type="match status" value="1"/>
</dbReference>
<evidence type="ECO:0000313" key="7">
    <source>
        <dbReference type="EMBL" id="MFJ2681535.1"/>
    </source>
</evidence>
<dbReference type="InterPro" id="IPR047939">
    <property type="entry name" value="BREX_1_PglX"/>
</dbReference>
<dbReference type="EMBL" id="JBIUWZ010000059">
    <property type="protein sequence ID" value="MFJ2681535.1"/>
    <property type="molecule type" value="Genomic_DNA"/>
</dbReference>
<keyword evidence="4" id="KW-0949">S-adenosyl-L-methionine</keyword>
<dbReference type="PANTHER" id="PTHR33841:SF1">
    <property type="entry name" value="DNA METHYLTRANSFERASE A"/>
    <property type="match status" value="1"/>
</dbReference>
<evidence type="ECO:0000259" key="6">
    <source>
        <dbReference type="Pfam" id="PF07669"/>
    </source>
</evidence>
<name>A0ABW8E9N9_9PSED</name>
<proteinExistence type="predicted"/>
<dbReference type="InterPro" id="IPR002052">
    <property type="entry name" value="DNA_methylase_N6_adenine_CS"/>
</dbReference>
<protein>
    <recommendedName>
        <fullName evidence="1">site-specific DNA-methyltransferase (adenine-specific)</fullName>
        <ecNumber evidence="1">2.1.1.72</ecNumber>
    </recommendedName>
</protein>
<dbReference type="NCBIfam" id="NF033452">
    <property type="entry name" value="BREX_1_MTaseX"/>
    <property type="match status" value="1"/>
</dbReference>
<evidence type="ECO:0000256" key="5">
    <source>
        <dbReference type="ARBA" id="ARBA00047942"/>
    </source>
</evidence>
<comment type="catalytic activity">
    <reaction evidence="5">
        <text>a 2'-deoxyadenosine in DNA + S-adenosyl-L-methionine = an N(6)-methyl-2'-deoxyadenosine in DNA + S-adenosyl-L-homocysteine + H(+)</text>
        <dbReference type="Rhea" id="RHEA:15197"/>
        <dbReference type="Rhea" id="RHEA-COMP:12418"/>
        <dbReference type="Rhea" id="RHEA-COMP:12419"/>
        <dbReference type="ChEBI" id="CHEBI:15378"/>
        <dbReference type="ChEBI" id="CHEBI:57856"/>
        <dbReference type="ChEBI" id="CHEBI:59789"/>
        <dbReference type="ChEBI" id="CHEBI:90615"/>
        <dbReference type="ChEBI" id="CHEBI:90616"/>
        <dbReference type="EC" id="2.1.1.72"/>
    </reaction>
</comment>
<keyword evidence="3 7" id="KW-0808">Transferase</keyword>
<evidence type="ECO:0000256" key="2">
    <source>
        <dbReference type="ARBA" id="ARBA00022603"/>
    </source>
</evidence>
<dbReference type="Pfam" id="PF07669">
    <property type="entry name" value="Eco57I"/>
    <property type="match status" value="1"/>
</dbReference>
<organism evidence="7 8">
    <name type="scientific">Pseudomonas sivasensis</name>
    <dbReference type="NCBI Taxonomy" id="1880678"/>
    <lineage>
        <taxon>Bacteria</taxon>
        <taxon>Pseudomonadati</taxon>
        <taxon>Pseudomonadota</taxon>
        <taxon>Gammaproteobacteria</taxon>
        <taxon>Pseudomonadales</taxon>
        <taxon>Pseudomonadaceae</taxon>
        <taxon>Pseudomonas</taxon>
    </lineage>
</organism>
<evidence type="ECO:0000256" key="1">
    <source>
        <dbReference type="ARBA" id="ARBA00011900"/>
    </source>
</evidence>
<evidence type="ECO:0000256" key="4">
    <source>
        <dbReference type="ARBA" id="ARBA00022691"/>
    </source>
</evidence>
<dbReference type="PROSITE" id="PS00092">
    <property type="entry name" value="N6_MTASE"/>
    <property type="match status" value="1"/>
</dbReference>
<reference evidence="7 8" key="1">
    <citation type="submission" date="2024-10" db="EMBL/GenBank/DDBJ databases">
        <title>The Natural Products Discovery Center: Release of the First 8490 Sequenced Strains for Exploring Actinobacteria Biosynthetic Diversity.</title>
        <authorList>
            <person name="Kalkreuter E."/>
            <person name="Kautsar S.A."/>
            <person name="Yang D."/>
            <person name="Bader C.D."/>
            <person name="Teijaro C.N."/>
            <person name="Fluegel L."/>
            <person name="Davis C.M."/>
            <person name="Simpson J.R."/>
            <person name="Lauterbach L."/>
            <person name="Steele A.D."/>
            <person name="Gui C."/>
            <person name="Meng S."/>
            <person name="Li G."/>
            <person name="Viehrig K."/>
            <person name="Ye F."/>
            <person name="Su P."/>
            <person name="Kiefer A.F."/>
            <person name="Nichols A."/>
            <person name="Cepeda A.J."/>
            <person name="Yan W."/>
            <person name="Fan B."/>
            <person name="Jiang Y."/>
            <person name="Adhikari A."/>
            <person name="Zheng C.-J."/>
            <person name="Schuster L."/>
            <person name="Cowan T.M."/>
            <person name="Smanski M.J."/>
            <person name="Chevrette M.G."/>
            <person name="De Carvalho L.P.S."/>
            <person name="Shen B."/>
        </authorList>
    </citation>
    <scope>NUCLEOTIDE SEQUENCE [LARGE SCALE GENOMIC DNA]</scope>
    <source>
        <strain evidence="7 8">NPDC087581</strain>
    </source>
</reference>
<dbReference type="GO" id="GO:0009007">
    <property type="term" value="F:site-specific DNA-methyltransferase (adenine-specific) activity"/>
    <property type="evidence" value="ECO:0007669"/>
    <property type="project" value="UniProtKB-EC"/>
</dbReference>
<dbReference type="InterPro" id="IPR050953">
    <property type="entry name" value="N4_N6_ade-DNA_methylase"/>
</dbReference>